<evidence type="ECO:0000313" key="2">
    <source>
        <dbReference type="EMBL" id="EMG24109.1"/>
    </source>
</evidence>
<dbReference type="Gene3D" id="3.30.230.10">
    <property type="match status" value="1"/>
</dbReference>
<dbReference type="SUPFAM" id="SSF54211">
    <property type="entry name" value="Ribosomal protein S5 domain 2-like"/>
    <property type="match status" value="1"/>
</dbReference>
<dbReference type="InterPro" id="IPR020568">
    <property type="entry name" value="Ribosomal_Su5_D2-typ_SF"/>
</dbReference>
<dbReference type="Proteomes" id="UP000011778">
    <property type="component" value="Unassembled WGS sequence"/>
</dbReference>
<reference evidence="2 3" key="1">
    <citation type="submission" date="2013-02" db="EMBL/GenBank/DDBJ databases">
        <authorList>
            <person name="Harkins D.M."/>
            <person name="Durkin A.S."/>
            <person name="Brinkac L.M."/>
            <person name="Haft D.H."/>
            <person name="Selengut J.D."/>
            <person name="Sanka R."/>
            <person name="DePew J."/>
            <person name="Purushe J."/>
            <person name="Tulsiani S.M."/>
            <person name="Graham G.C."/>
            <person name="Burns M.-A."/>
            <person name="Dohnt M.F."/>
            <person name="Smythe L.D."/>
            <person name="McKay D.B."/>
            <person name="Craig S.B."/>
            <person name="Vinetz J.M."/>
            <person name="Sutton G.G."/>
            <person name="Nierman W.C."/>
            <person name="Fouts D.E."/>
        </authorList>
    </citation>
    <scope>NUCLEOTIDE SEQUENCE [LARGE SCALE GENOMIC DNA]</scope>
    <source>
        <strain evidence="2 3">LT2050</strain>
    </source>
</reference>
<dbReference type="AlphaFoldDB" id="M3HII2"/>
<feature type="domain" description="DNA mismatch repair protein S5" evidence="1">
    <location>
        <begin position="1"/>
        <end position="41"/>
    </location>
</feature>
<dbReference type="InterPro" id="IPR013507">
    <property type="entry name" value="DNA_mismatch_S5_2-like"/>
</dbReference>
<organism evidence="2 3">
    <name type="scientific">Leptospira interrogans serovar Copenhageni str. LT2050</name>
    <dbReference type="NCBI Taxonomy" id="1001598"/>
    <lineage>
        <taxon>Bacteria</taxon>
        <taxon>Pseudomonadati</taxon>
        <taxon>Spirochaetota</taxon>
        <taxon>Spirochaetia</taxon>
        <taxon>Leptospirales</taxon>
        <taxon>Leptospiraceae</taxon>
        <taxon>Leptospira</taxon>
    </lineage>
</organism>
<dbReference type="EMBL" id="AFMD02000025">
    <property type="protein sequence ID" value="EMG24109.1"/>
    <property type="molecule type" value="Genomic_DNA"/>
</dbReference>
<sequence>QFIFINGRPIEIKYSSVLLKKAYDELLPPNGHPYCFYFLKLIRPE</sequence>
<dbReference type="GO" id="GO:0005524">
    <property type="term" value="F:ATP binding"/>
    <property type="evidence" value="ECO:0007669"/>
    <property type="project" value="InterPro"/>
</dbReference>
<accession>M3HII2</accession>
<comment type="caution">
    <text evidence="2">The sequence shown here is derived from an EMBL/GenBank/DDBJ whole genome shotgun (WGS) entry which is preliminary data.</text>
</comment>
<dbReference type="InterPro" id="IPR014721">
    <property type="entry name" value="Ribsml_uS5_D2-typ_fold_subgr"/>
</dbReference>
<name>M3HII2_LEPIT</name>
<dbReference type="Pfam" id="PF01119">
    <property type="entry name" value="DNA_mis_repair"/>
    <property type="match status" value="1"/>
</dbReference>
<dbReference type="GO" id="GO:0006298">
    <property type="term" value="P:mismatch repair"/>
    <property type="evidence" value="ECO:0007669"/>
    <property type="project" value="InterPro"/>
</dbReference>
<feature type="non-terminal residue" evidence="2">
    <location>
        <position position="1"/>
    </location>
</feature>
<evidence type="ECO:0000259" key="1">
    <source>
        <dbReference type="Pfam" id="PF01119"/>
    </source>
</evidence>
<protein>
    <submittedName>
        <fullName evidence="2">DNA mismatch repair protein, C-terminal domain protein</fullName>
    </submittedName>
</protein>
<evidence type="ECO:0000313" key="3">
    <source>
        <dbReference type="Proteomes" id="UP000011778"/>
    </source>
</evidence>
<proteinExistence type="predicted"/>
<dbReference type="GO" id="GO:0030983">
    <property type="term" value="F:mismatched DNA binding"/>
    <property type="evidence" value="ECO:0007669"/>
    <property type="project" value="InterPro"/>
</dbReference>
<gene>
    <name evidence="2" type="ORF">LEP1GSC150_2260</name>
</gene>